<sequence length="108" mass="12191">MDQACAVMGVYPIIGSKDNLIEEKILLRSASGRPCIVMGHFHNVCESIELKSLTRIVPTKEYQHDLQFSAEVHFKDKESMCYYAPQNAAQAVVQVLQGVNPDFVFSEW</sequence>
<dbReference type="EMBL" id="MH746814">
    <property type="protein sequence ID" value="AYD82407.1"/>
    <property type="molecule type" value="Genomic_DNA"/>
</dbReference>
<dbReference type="Proteomes" id="UP000269940">
    <property type="component" value="Segment"/>
</dbReference>
<proteinExistence type="predicted"/>
<gene>
    <name evidence="1" type="ORF">Aci05_093</name>
</gene>
<evidence type="ECO:0000313" key="2">
    <source>
        <dbReference type="Proteomes" id="UP000269940"/>
    </source>
</evidence>
<reference evidence="1 2" key="1">
    <citation type="submission" date="2018-08" db="EMBL/GenBank/DDBJ databases">
        <title>Complete genome sequence of five Acinetobacter baumannii phages from Abidjan, Cote d'Ivoire.</title>
        <authorList>
            <person name="Essoh C."/>
            <person name="Vernadet J.-P."/>
            <person name="Vergnaud G."/>
            <person name="Resch G."/>
            <person name="Pourcel C."/>
        </authorList>
    </citation>
    <scope>NUCLEOTIDE SEQUENCE [LARGE SCALE GENOMIC DNA]</scope>
</reference>
<evidence type="ECO:0000313" key="1">
    <source>
        <dbReference type="EMBL" id="AYD82407.1"/>
    </source>
</evidence>
<keyword evidence="2" id="KW-1185">Reference proteome</keyword>
<name>A0A386KBF7_9CAUD</name>
<organism evidence="1 2">
    <name type="scientific">Acinetobacter phage vB_AbaM_B09_Aci05</name>
    <dbReference type="NCBI Taxonomy" id="2315458"/>
    <lineage>
        <taxon>Viruses</taxon>
        <taxon>Duplodnaviria</taxon>
        <taxon>Heunggongvirae</taxon>
        <taxon>Uroviricota</taxon>
        <taxon>Caudoviricetes</taxon>
        <taxon>Saclayvirus</taxon>
        <taxon>Saclayvirus Aci05</taxon>
    </lineage>
</organism>
<accession>A0A386KBF7</accession>
<protein>
    <submittedName>
        <fullName evidence="1">Uncharacterized protein</fullName>
    </submittedName>
</protein>